<feature type="domain" description="Ribosomal RNA small subunit methyltransferase E PUA-like" evidence="12">
    <location>
        <begin position="22"/>
        <end position="67"/>
    </location>
</feature>
<evidence type="ECO:0000256" key="4">
    <source>
        <dbReference type="ARBA" id="ARBA00022552"/>
    </source>
</evidence>
<evidence type="ECO:0000259" key="11">
    <source>
        <dbReference type="Pfam" id="PF04452"/>
    </source>
</evidence>
<gene>
    <name evidence="13" type="primary">rsmE</name>
    <name evidence="13" type="ORF">DF168_02049</name>
</gene>
<evidence type="ECO:0000313" key="14">
    <source>
        <dbReference type="Proteomes" id="UP000247465"/>
    </source>
</evidence>
<evidence type="ECO:0000256" key="10">
    <source>
        <dbReference type="PIRNR" id="PIRNR015601"/>
    </source>
</evidence>
<keyword evidence="5 10" id="KW-0489">Methyltransferase</keyword>
<dbReference type="InterPro" id="IPR029026">
    <property type="entry name" value="tRNA_m1G_MTases_N"/>
</dbReference>
<evidence type="ECO:0000256" key="3">
    <source>
        <dbReference type="ARBA" id="ARBA00022490"/>
    </source>
</evidence>
<keyword evidence="4 10" id="KW-0698">rRNA processing</keyword>
<keyword evidence="6 10" id="KW-0808">Transferase</keyword>
<keyword evidence="3 10" id="KW-0963">Cytoplasm</keyword>
<dbReference type="AlphaFoldDB" id="A0A2Z4AKK3"/>
<evidence type="ECO:0000256" key="5">
    <source>
        <dbReference type="ARBA" id="ARBA00022603"/>
    </source>
</evidence>
<dbReference type="EMBL" id="CP029803">
    <property type="protein sequence ID" value="AWT60827.1"/>
    <property type="molecule type" value="Genomic_DNA"/>
</dbReference>
<evidence type="ECO:0000256" key="9">
    <source>
        <dbReference type="ARBA" id="ARBA00047944"/>
    </source>
</evidence>
<dbReference type="Pfam" id="PF04452">
    <property type="entry name" value="Methyltrans_RNA"/>
    <property type="match status" value="1"/>
</dbReference>
<sequence length="251" mass="28136">MPRYRSYLDPSESTIEETFSLSSEESHHLLRVRRAKVEDPVTVFDGRGNEYKCFLEGVSAGKATLRVDIKKTYAPPSCRIILAQTILKSQKMDQVIQRATELGASHLVPVLSERAVALLSNDRYENRFRRWKLLTVEACKQSGNLFLPTIGPITALKDFCGQPQEQELRLIGSLEPQATNIVCTISEFRQTHSINNPASILCLIGPEGDFTREEYQIAHKAGFIPITLSPNTLRSETAATVSVALLRQYLD</sequence>
<evidence type="ECO:0000256" key="7">
    <source>
        <dbReference type="ARBA" id="ARBA00022691"/>
    </source>
</evidence>
<comment type="subcellular location">
    <subcellularLocation>
        <location evidence="1 10">Cytoplasm</location>
    </subcellularLocation>
</comment>
<evidence type="ECO:0000256" key="8">
    <source>
        <dbReference type="ARBA" id="ARBA00025699"/>
    </source>
</evidence>
<comment type="similarity">
    <text evidence="2 10">Belongs to the RNA methyltransferase RsmE family.</text>
</comment>
<dbReference type="InterPro" id="IPR046886">
    <property type="entry name" value="RsmE_MTase_dom"/>
</dbReference>
<comment type="function">
    <text evidence="8 10">Specifically methylates the N3 position of the uracil ring of uridine 1498 (m3U1498) in 16S rRNA. Acts on the fully assembled 30S ribosomal subunit.</text>
</comment>
<dbReference type="InterPro" id="IPR015947">
    <property type="entry name" value="PUA-like_sf"/>
</dbReference>
<dbReference type="Gene3D" id="3.40.1280.10">
    <property type="match status" value="1"/>
</dbReference>
<reference evidence="13 14" key="1">
    <citation type="submission" date="2018-06" db="EMBL/GenBank/DDBJ databases">
        <title>Draft Genome Sequence of a Novel Marine Bacterium Related to the Verrucomicrobia.</title>
        <authorList>
            <person name="Vosseberg J."/>
            <person name="Martijn J."/>
            <person name="Ettema T.J.G."/>
        </authorList>
    </citation>
    <scope>NUCLEOTIDE SEQUENCE [LARGE SCALE GENOMIC DNA]</scope>
    <source>
        <strain evidence="13">TARA_B100001123</strain>
    </source>
</reference>
<dbReference type="PANTHER" id="PTHR30027:SF3">
    <property type="entry name" value="16S RRNA (URACIL(1498)-N(3))-METHYLTRANSFERASE"/>
    <property type="match status" value="1"/>
</dbReference>
<evidence type="ECO:0000256" key="1">
    <source>
        <dbReference type="ARBA" id="ARBA00004496"/>
    </source>
</evidence>
<dbReference type="GO" id="GO:0070042">
    <property type="term" value="F:rRNA (uridine-N3-)-methyltransferase activity"/>
    <property type="evidence" value="ECO:0007669"/>
    <property type="project" value="TreeGrafter"/>
</dbReference>
<dbReference type="InterPro" id="IPR046887">
    <property type="entry name" value="RsmE_PUA-like"/>
</dbReference>
<dbReference type="Proteomes" id="UP000247465">
    <property type="component" value="Chromosome"/>
</dbReference>
<keyword evidence="7 10" id="KW-0949">S-adenosyl-L-methionine</keyword>
<dbReference type="PANTHER" id="PTHR30027">
    <property type="entry name" value="RIBOSOMAL RNA SMALL SUBUNIT METHYLTRANSFERASE E"/>
    <property type="match status" value="1"/>
</dbReference>
<dbReference type="KEGG" id="mtar:DF168_02049"/>
<dbReference type="CDD" id="cd18084">
    <property type="entry name" value="RsmE-like"/>
    <property type="match status" value="1"/>
</dbReference>
<dbReference type="EC" id="2.1.1.193" evidence="10"/>
<dbReference type="InterPro" id="IPR029028">
    <property type="entry name" value="Alpha/beta_knot_MTases"/>
</dbReference>
<dbReference type="Pfam" id="PF20260">
    <property type="entry name" value="PUA_4"/>
    <property type="match status" value="1"/>
</dbReference>
<dbReference type="SUPFAM" id="SSF88697">
    <property type="entry name" value="PUA domain-like"/>
    <property type="match status" value="1"/>
</dbReference>
<dbReference type="SUPFAM" id="SSF75217">
    <property type="entry name" value="alpha/beta knot"/>
    <property type="match status" value="1"/>
</dbReference>
<organism evidence="13 14">
    <name type="scientific">Candidatus Moanibacter tarae</name>
    <dbReference type="NCBI Taxonomy" id="2200854"/>
    <lineage>
        <taxon>Bacteria</taxon>
        <taxon>Pseudomonadati</taxon>
        <taxon>Verrucomicrobiota</taxon>
        <taxon>Opitutia</taxon>
        <taxon>Puniceicoccales</taxon>
        <taxon>Puniceicoccales incertae sedis</taxon>
        <taxon>Candidatus Moanibacter</taxon>
    </lineage>
</organism>
<accession>A0A2Z4AKK3</accession>
<name>A0A2Z4AKK3_9BACT</name>
<dbReference type="PIRSF" id="PIRSF015601">
    <property type="entry name" value="MTase_slr0722"/>
    <property type="match status" value="1"/>
</dbReference>
<evidence type="ECO:0000259" key="12">
    <source>
        <dbReference type="Pfam" id="PF20260"/>
    </source>
</evidence>
<protein>
    <recommendedName>
        <fullName evidence="10">Ribosomal RNA small subunit methyltransferase E</fullName>
        <ecNumber evidence="10">2.1.1.193</ecNumber>
    </recommendedName>
</protein>
<dbReference type="GO" id="GO:0005737">
    <property type="term" value="C:cytoplasm"/>
    <property type="evidence" value="ECO:0007669"/>
    <property type="project" value="UniProtKB-SubCell"/>
</dbReference>
<evidence type="ECO:0000256" key="6">
    <source>
        <dbReference type="ARBA" id="ARBA00022679"/>
    </source>
</evidence>
<evidence type="ECO:0000313" key="13">
    <source>
        <dbReference type="EMBL" id="AWT60827.1"/>
    </source>
</evidence>
<evidence type="ECO:0000256" key="2">
    <source>
        <dbReference type="ARBA" id="ARBA00005528"/>
    </source>
</evidence>
<comment type="catalytic activity">
    <reaction evidence="9 10">
        <text>uridine(1498) in 16S rRNA + S-adenosyl-L-methionine = N(3)-methyluridine(1498) in 16S rRNA + S-adenosyl-L-homocysteine + H(+)</text>
        <dbReference type="Rhea" id="RHEA:42920"/>
        <dbReference type="Rhea" id="RHEA-COMP:10283"/>
        <dbReference type="Rhea" id="RHEA-COMP:10284"/>
        <dbReference type="ChEBI" id="CHEBI:15378"/>
        <dbReference type="ChEBI" id="CHEBI:57856"/>
        <dbReference type="ChEBI" id="CHEBI:59789"/>
        <dbReference type="ChEBI" id="CHEBI:65315"/>
        <dbReference type="ChEBI" id="CHEBI:74502"/>
        <dbReference type="EC" id="2.1.1.193"/>
    </reaction>
</comment>
<dbReference type="GO" id="GO:0070475">
    <property type="term" value="P:rRNA base methylation"/>
    <property type="evidence" value="ECO:0007669"/>
    <property type="project" value="TreeGrafter"/>
</dbReference>
<dbReference type="InterPro" id="IPR006700">
    <property type="entry name" value="RsmE"/>
</dbReference>
<feature type="domain" description="Ribosomal RNA small subunit methyltransferase E methyltransferase" evidence="11">
    <location>
        <begin position="77"/>
        <end position="246"/>
    </location>
</feature>
<proteinExistence type="inferred from homology"/>
<dbReference type="NCBIfam" id="TIGR00046">
    <property type="entry name" value="RsmE family RNA methyltransferase"/>
    <property type="match status" value="1"/>
</dbReference>